<proteinExistence type="predicted"/>
<organism evidence="1 2">
    <name type="scientific">Panagrolaimus sp. PS1159</name>
    <dbReference type="NCBI Taxonomy" id="55785"/>
    <lineage>
        <taxon>Eukaryota</taxon>
        <taxon>Metazoa</taxon>
        <taxon>Ecdysozoa</taxon>
        <taxon>Nematoda</taxon>
        <taxon>Chromadorea</taxon>
        <taxon>Rhabditida</taxon>
        <taxon>Tylenchina</taxon>
        <taxon>Panagrolaimomorpha</taxon>
        <taxon>Panagrolaimoidea</taxon>
        <taxon>Panagrolaimidae</taxon>
        <taxon>Panagrolaimus</taxon>
    </lineage>
</organism>
<protein>
    <submittedName>
        <fullName evidence="2">NR LBD domain-containing protein</fullName>
    </submittedName>
</protein>
<reference evidence="2" key="1">
    <citation type="submission" date="2022-11" db="UniProtKB">
        <authorList>
            <consortium name="WormBaseParasite"/>
        </authorList>
    </citation>
    <scope>IDENTIFICATION</scope>
</reference>
<dbReference type="Proteomes" id="UP000887580">
    <property type="component" value="Unplaced"/>
</dbReference>
<sequence>MKSDESAKIKSPSKFIKETKLNNHPKPSDENLLKSVTINVERVYHEVQKILEQEPEHCTLLDNLNLTKKFAQELAKKLVKPKQLLHLNNSEKRNNRGHYYETFLIDVAQLLLNIEYYSFLPFSQKFALYKRFWQMFQYILNSYRAFVYYGNDLTDMRYPIDNDHFIDIENTITEDHNEATLFLLPVLVKSKMLLLHIKKISPTIFEFAYICQLTLWSCAEIEELSRETCQLAEEMLQKSSDELHDYYVNEMHINNYAARQAELIKIVRLADFVFRDKKQLMAANQIFNFIEYNLRLTVLT</sequence>
<dbReference type="WBParaSite" id="PS1159_v2.g5342.t1">
    <property type="protein sequence ID" value="PS1159_v2.g5342.t1"/>
    <property type="gene ID" value="PS1159_v2.g5342"/>
</dbReference>
<evidence type="ECO:0000313" key="2">
    <source>
        <dbReference type="WBParaSite" id="PS1159_v2.g5342.t1"/>
    </source>
</evidence>
<accession>A0AC35GHD6</accession>
<evidence type="ECO:0000313" key="1">
    <source>
        <dbReference type="Proteomes" id="UP000887580"/>
    </source>
</evidence>
<name>A0AC35GHD6_9BILA</name>